<gene>
    <name evidence="2" type="ordered locus">sce9180</name>
</gene>
<organism evidence="2 3">
    <name type="scientific">Sorangium cellulosum (strain So ce56)</name>
    <name type="common">Polyangium cellulosum (strain So ce56)</name>
    <dbReference type="NCBI Taxonomy" id="448385"/>
    <lineage>
        <taxon>Bacteria</taxon>
        <taxon>Pseudomonadati</taxon>
        <taxon>Myxococcota</taxon>
        <taxon>Polyangia</taxon>
        <taxon>Polyangiales</taxon>
        <taxon>Polyangiaceae</taxon>
        <taxon>Sorangium</taxon>
    </lineage>
</organism>
<accession>A9GDG7</accession>
<name>A9GDG7_SORC5</name>
<dbReference type="eggNOG" id="ENOG503172Z">
    <property type="taxonomic scope" value="Bacteria"/>
</dbReference>
<sequence length="270" mass="28927">MDQIRSNWKCAQRLPASRRGSLKRPQRRPIALGAQRLPASRRGSHAYNTTGNRSRPVLNAFRHHGGDRSISMKESKRIRGCAQRLPASRRGSQPAALEVTEHGFEVLNAFRHHGGDRDLSTQLAQRLSLVLNAFRHHGGDRPLNRLISVVSALCSTPSGITAGIARASSPRTREASCAQRLPASRRGSLATRGGGLTLGKCSTPSGITAGIAADALDRLTALATCSTPSGITAGIAARVEPCLRELHVLNAFRHHGGDRKHGPPERLGVA</sequence>
<evidence type="ECO:0000313" key="3">
    <source>
        <dbReference type="Proteomes" id="UP000002139"/>
    </source>
</evidence>
<protein>
    <submittedName>
        <fullName evidence="2">Uncharacterized protein</fullName>
    </submittedName>
</protein>
<dbReference type="AlphaFoldDB" id="A9GDG7"/>
<keyword evidence="3" id="KW-1185">Reference proteome</keyword>
<proteinExistence type="predicted"/>
<dbReference type="KEGG" id="scl:sce9180"/>
<dbReference type="HOGENOM" id="CLU_1030155_0_0_7"/>
<dbReference type="EMBL" id="AM746676">
    <property type="protein sequence ID" value="CAN99353.1"/>
    <property type="molecule type" value="Genomic_DNA"/>
</dbReference>
<reference evidence="2 3" key="1">
    <citation type="journal article" date="2007" name="Nat. Biotechnol.">
        <title>Complete genome sequence of the myxobacterium Sorangium cellulosum.</title>
        <authorList>
            <person name="Schneiker S."/>
            <person name="Perlova O."/>
            <person name="Kaiser O."/>
            <person name="Gerth K."/>
            <person name="Alici A."/>
            <person name="Altmeyer M.O."/>
            <person name="Bartels D."/>
            <person name="Bekel T."/>
            <person name="Beyer S."/>
            <person name="Bode E."/>
            <person name="Bode H.B."/>
            <person name="Bolten C.J."/>
            <person name="Choudhuri J.V."/>
            <person name="Doss S."/>
            <person name="Elnakady Y.A."/>
            <person name="Frank B."/>
            <person name="Gaigalat L."/>
            <person name="Goesmann A."/>
            <person name="Groeger C."/>
            <person name="Gross F."/>
            <person name="Jelsbak L."/>
            <person name="Jelsbak L."/>
            <person name="Kalinowski J."/>
            <person name="Kegler C."/>
            <person name="Knauber T."/>
            <person name="Konietzny S."/>
            <person name="Kopp M."/>
            <person name="Krause L."/>
            <person name="Krug D."/>
            <person name="Linke B."/>
            <person name="Mahmud T."/>
            <person name="Martinez-Arias R."/>
            <person name="McHardy A.C."/>
            <person name="Merai M."/>
            <person name="Meyer F."/>
            <person name="Mormann S."/>
            <person name="Munoz-Dorado J."/>
            <person name="Perez J."/>
            <person name="Pradella S."/>
            <person name="Rachid S."/>
            <person name="Raddatz G."/>
            <person name="Rosenau F."/>
            <person name="Rueckert C."/>
            <person name="Sasse F."/>
            <person name="Scharfe M."/>
            <person name="Schuster S.C."/>
            <person name="Suen G."/>
            <person name="Treuner-Lange A."/>
            <person name="Velicer G.J."/>
            <person name="Vorholter F.-J."/>
            <person name="Weissman K.J."/>
            <person name="Welch R.D."/>
            <person name="Wenzel S.C."/>
            <person name="Whitworth D.E."/>
            <person name="Wilhelm S."/>
            <person name="Wittmann C."/>
            <person name="Bloecker H."/>
            <person name="Puehler A."/>
            <person name="Mueller R."/>
        </authorList>
    </citation>
    <scope>NUCLEOTIDE SEQUENCE [LARGE SCALE GENOMIC DNA]</scope>
    <source>
        <strain evidence="3">So ce56</strain>
    </source>
</reference>
<feature type="region of interest" description="Disordered" evidence="1">
    <location>
        <begin position="1"/>
        <end position="32"/>
    </location>
</feature>
<dbReference type="Proteomes" id="UP000002139">
    <property type="component" value="Chromosome"/>
</dbReference>
<evidence type="ECO:0000313" key="2">
    <source>
        <dbReference type="EMBL" id="CAN99353.1"/>
    </source>
</evidence>
<evidence type="ECO:0000256" key="1">
    <source>
        <dbReference type="SAM" id="MobiDB-lite"/>
    </source>
</evidence>